<keyword evidence="2" id="KW-1185">Reference proteome</keyword>
<sequence>MDASSTLAKLAAARTCEELEAHVKENQARQDRGETVYKRRKAARCRLGTGATSAATIEDDDDEDNQQGEPARTVPAEARSEDSGDGLQAQQEDGVQAEQVAGVSSPCGENSHVDGAVGTDPPA</sequence>
<protein>
    <submittedName>
        <fullName evidence="1">Uncharacterized protein</fullName>
    </submittedName>
</protein>
<proteinExistence type="predicted"/>
<dbReference type="EMBL" id="MU266882">
    <property type="protein sequence ID" value="KAH7917984.1"/>
    <property type="molecule type" value="Genomic_DNA"/>
</dbReference>
<dbReference type="Proteomes" id="UP000790709">
    <property type="component" value="Unassembled WGS sequence"/>
</dbReference>
<name>A0ACB8AXJ3_9AGAM</name>
<gene>
    <name evidence="1" type="ORF">BV22DRAFT_1134949</name>
</gene>
<accession>A0ACB8AXJ3</accession>
<comment type="caution">
    <text evidence="1">The sequence shown here is derived from an EMBL/GenBank/DDBJ whole genome shotgun (WGS) entry which is preliminary data.</text>
</comment>
<evidence type="ECO:0000313" key="1">
    <source>
        <dbReference type="EMBL" id="KAH7917984.1"/>
    </source>
</evidence>
<evidence type="ECO:0000313" key="2">
    <source>
        <dbReference type="Proteomes" id="UP000790709"/>
    </source>
</evidence>
<reference evidence="1" key="1">
    <citation type="journal article" date="2021" name="New Phytol.">
        <title>Evolutionary innovations through gain and loss of genes in the ectomycorrhizal Boletales.</title>
        <authorList>
            <person name="Wu G."/>
            <person name="Miyauchi S."/>
            <person name="Morin E."/>
            <person name="Kuo A."/>
            <person name="Drula E."/>
            <person name="Varga T."/>
            <person name="Kohler A."/>
            <person name="Feng B."/>
            <person name="Cao Y."/>
            <person name="Lipzen A."/>
            <person name="Daum C."/>
            <person name="Hundley H."/>
            <person name="Pangilinan J."/>
            <person name="Johnson J."/>
            <person name="Barry K."/>
            <person name="LaButti K."/>
            <person name="Ng V."/>
            <person name="Ahrendt S."/>
            <person name="Min B."/>
            <person name="Choi I.G."/>
            <person name="Park H."/>
            <person name="Plett J.M."/>
            <person name="Magnuson J."/>
            <person name="Spatafora J.W."/>
            <person name="Nagy L.G."/>
            <person name="Henrissat B."/>
            <person name="Grigoriev I.V."/>
            <person name="Yang Z.L."/>
            <person name="Xu J."/>
            <person name="Martin F.M."/>
        </authorList>
    </citation>
    <scope>NUCLEOTIDE SEQUENCE</scope>
    <source>
        <strain evidence="1">KUC20120723A-06</strain>
    </source>
</reference>
<organism evidence="1 2">
    <name type="scientific">Leucogyrophana mollusca</name>
    <dbReference type="NCBI Taxonomy" id="85980"/>
    <lineage>
        <taxon>Eukaryota</taxon>
        <taxon>Fungi</taxon>
        <taxon>Dikarya</taxon>
        <taxon>Basidiomycota</taxon>
        <taxon>Agaricomycotina</taxon>
        <taxon>Agaricomycetes</taxon>
        <taxon>Agaricomycetidae</taxon>
        <taxon>Boletales</taxon>
        <taxon>Boletales incertae sedis</taxon>
        <taxon>Leucogyrophana</taxon>
    </lineage>
</organism>